<dbReference type="CDD" id="cd04496">
    <property type="entry name" value="SSB_OBF"/>
    <property type="match status" value="1"/>
</dbReference>
<proteinExistence type="inferred from homology"/>
<dbReference type="PANTHER" id="PTHR10302">
    <property type="entry name" value="SINGLE-STRANDED DNA-BINDING PROTEIN"/>
    <property type="match status" value="1"/>
</dbReference>
<dbReference type="InterPro" id="IPR000424">
    <property type="entry name" value="Primosome_PriB/ssb"/>
</dbReference>
<organism evidence="4">
    <name type="scientific">Lactobacillus phage G2-Guo</name>
    <dbReference type="NCBI Taxonomy" id="3155564"/>
    <lineage>
        <taxon>Viruses</taxon>
    </lineage>
</organism>
<dbReference type="PIRSF" id="PIRSF002070">
    <property type="entry name" value="SSB"/>
    <property type="match status" value="1"/>
</dbReference>
<feature type="compositionally biased region" description="Low complexity" evidence="3">
    <location>
        <begin position="108"/>
        <end position="125"/>
    </location>
</feature>
<accession>A0AAU7PFU8</accession>
<dbReference type="Gene3D" id="2.40.50.140">
    <property type="entry name" value="Nucleic acid-binding proteins"/>
    <property type="match status" value="1"/>
</dbReference>
<dbReference type="InterPro" id="IPR011344">
    <property type="entry name" value="ssDNA-bd"/>
</dbReference>
<protein>
    <recommendedName>
        <fullName evidence="2">Single-stranded DNA-binding protein</fullName>
    </recommendedName>
</protein>
<dbReference type="GO" id="GO:0009295">
    <property type="term" value="C:nucleoid"/>
    <property type="evidence" value="ECO:0007669"/>
    <property type="project" value="TreeGrafter"/>
</dbReference>
<dbReference type="HAMAP" id="MF_00984">
    <property type="entry name" value="SSB"/>
    <property type="match status" value="1"/>
</dbReference>
<dbReference type="PANTHER" id="PTHR10302:SF27">
    <property type="entry name" value="SINGLE-STRANDED DNA-BINDING PROTEIN"/>
    <property type="match status" value="1"/>
</dbReference>
<dbReference type="NCBIfam" id="TIGR00621">
    <property type="entry name" value="ssb"/>
    <property type="match status" value="1"/>
</dbReference>
<dbReference type="GO" id="GO:0003697">
    <property type="term" value="F:single-stranded DNA binding"/>
    <property type="evidence" value="ECO:0007669"/>
    <property type="project" value="InterPro"/>
</dbReference>
<evidence type="ECO:0000256" key="3">
    <source>
        <dbReference type="SAM" id="MobiDB-lite"/>
    </source>
</evidence>
<dbReference type="SUPFAM" id="SSF50249">
    <property type="entry name" value="Nucleic acid-binding proteins"/>
    <property type="match status" value="1"/>
</dbReference>
<dbReference type="EMBL" id="PP779550">
    <property type="protein sequence ID" value="XBS48999.1"/>
    <property type="molecule type" value="Genomic_DNA"/>
</dbReference>
<feature type="region of interest" description="Disordered" evidence="3">
    <location>
        <begin position="104"/>
        <end position="170"/>
    </location>
</feature>
<sequence>MTNIAVLIGRPTKDIELRTTQSGISVASFTLAVDKDSSKQKDEADFVPCVAWNRTAEILSQYAGKGRLICVEGRIQTRNYDNKEGQRVYATEVVAERVKLLPSGQKVQNGSQSASSSQQGNYAGSGVNGQQASPQLENSSSYGQAQSFSDPFGASTGDAGINVSSDDLPF</sequence>
<evidence type="ECO:0000256" key="2">
    <source>
        <dbReference type="PIRNR" id="PIRNR002070"/>
    </source>
</evidence>
<dbReference type="PROSITE" id="PS50935">
    <property type="entry name" value="SSB"/>
    <property type="match status" value="1"/>
</dbReference>
<dbReference type="GO" id="GO:0006260">
    <property type="term" value="P:DNA replication"/>
    <property type="evidence" value="ECO:0007669"/>
    <property type="project" value="InterPro"/>
</dbReference>
<dbReference type="InterPro" id="IPR012340">
    <property type="entry name" value="NA-bd_OB-fold"/>
</dbReference>
<evidence type="ECO:0000256" key="1">
    <source>
        <dbReference type="ARBA" id="ARBA00023125"/>
    </source>
</evidence>
<reference evidence="4" key="1">
    <citation type="submission" date="2024-05" db="EMBL/GenBank/DDBJ databases">
        <authorList>
            <person name="Guo T.T."/>
            <person name="Zhang Y."/>
            <person name="Kong J."/>
        </authorList>
    </citation>
    <scope>NUCLEOTIDE SEQUENCE</scope>
</reference>
<gene>
    <name evidence="4" type="ORF">G200025</name>
</gene>
<dbReference type="Pfam" id="PF00436">
    <property type="entry name" value="SSB"/>
    <property type="match status" value="1"/>
</dbReference>
<feature type="compositionally biased region" description="Polar residues" evidence="3">
    <location>
        <begin position="128"/>
        <end position="149"/>
    </location>
</feature>
<name>A0AAU7PFU8_9VIRU</name>
<evidence type="ECO:0000313" key="4">
    <source>
        <dbReference type="EMBL" id="XBS48999.1"/>
    </source>
</evidence>
<keyword evidence="1 2" id="KW-0238">DNA-binding</keyword>